<evidence type="ECO:0000259" key="2">
    <source>
        <dbReference type="Pfam" id="PF17827"/>
    </source>
</evidence>
<dbReference type="OrthoDB" id="269872at2759"/>
<dbReference type="HOGENOM" id="CLU_1210344_0_0_1"/>
<dbReference type="EMBL" id="CCBP010000087">
    <property type="protein sequence ID" value="CDO70595.1"/>
    <property type="molecule type" value="Genomic_DNA"/>
</dbReference>
<dbReference type="Gene3D" id="1.10.8.10">
    <property type="entry name" value="DNA helicase RuvA subunit, C-terminal domain"/>
    <property type="match status" value="1"/>
</dbReference>
<sequence>MHVIVHTSLAVTSRVLGVHTAVTPPPPSAVHPRPMPSSPPLTSPLTVRHRSHPSRLSPASSFSSPFPQPPPKLMPTSSSLLARLARSLGHGPRAIQDARNELRWMKQALESPPKGIHPSATSLQEMVDRRVRHEPLQYILGSVPFGPLHIVCRPPVLIPRMETEDWRPTSPTSSVPRRPSPARSASSTSAPARAASPCFSATSSRRAPCTPPASTSRTTRSRSPLRTLA</sequence>
<feature type="compositionally biased region" description="Low complexity" evidence="1">
    <location>
        <begin position="54"/>
        <end position="65"/>
    </location>
</feature>
<protein>
    <recommendedName>
        <fullName evidence="2">Release factor glutamine methyltransferase N-terminal domain-containing protein</fullName>
    </recommendedName>
</protein>
<dbReference type="InterPro" id="IPR040758">
    <property type="entry name" value="PrmC_N"/>
</dbReference>
<dbReference type="PANTHER" id="PTHR18895:SF74">
    <property type="entry name" value="MTRF1L RELEASE FACTOR GLUTAMINE METHYLTRANSFERASE"/>
    <property type="match status" value="1"/>
</dbReference>
<dbReference type="GO" id="GO:0005739">
    <property type="term" value="C:mitochondrion"/>
    <property type="evidence" value="ECO:0007669"/>
    <property type="project" value="TreeGrafter"/>
</dbReference>
<feature type="compositionally biased region" description="Low complexity" evidence="1">
    <location>
        <begin position="212"/>
        <end position="229"/>
    </location>
</feature>
<feature type="domain" description="Release factor glutamine methyltransferase N-terminal" evidence="2">
    <location>
        <begin position="121"/>
        <end position="141"/>
    </location>
</feature>
<name>A0A060S8B0_PYCCI</name>
<keyword evidence="4" id="KW-1185">Reference proteome</keyword>
<reference evidence="3" key="1">
    <citation type="submission" date="2014-01" db="EMBL/GenBank/DDBJ databases">
        <title>The genome of the white-rot fungus Pycnoporus cinnabarinus: a basidiomycete model with a versatile arsenal for lignocellulosic biomass breakdown.</title>
        <authorList>
            <person name="Levasseur A."/>
            <person name="Lomascolo A."/>
            <person name="Ruiz-Duenas F.J."/>
            <person name="Uzan E."/>
            <person name="Piumi F."/>
            <person name="Kues U."/>
            <person name="Ram A.F.J."/>
            <person name="Murat C."/>
            <person name="Haon M."/>
            <person name="Benoit I."/>
            <person name="Arfi Y."/>
            <person name="Chevret D."/>
            <person name="Drula E."/>
            <person name="Kwon M.J."/>
            <person name="Gouret P."/>
            <person name="Lesage-Meessen L."/>
            <person name="Lombard V."/>
            <person name="Mariette J."/>
            <person name="Noirot C."/>
            <person name="Park J."/>
            <person name="Patyshakuliyeva A."/>
            <person name="Wieneger R.A.B."/>
            <person name="Wosten H.A.B."/>
            <person name="Martin F."/>
            <person name="Coutinho P.M."/>
            <person name="de Vries R."/>
            <person name="Martinez A.T."/>
            <person name="Klopp C."/>
            <person name="Pontarotti P."/>
            <person name="Henrissat B."/>
            <person name="Record E."/>
        </authorList>
    </citation>
    <scope>NUCLEOTIDE SEQUENCE [LARGE SCALE GENOMIC DNA]</scope>
    <source>
        <strain evidence="3">BRFM137</strain>
    </source>
</reference>
<dbReference type="Proteomes" id="UP000029665">
    <property type="component" value="Unassembled WGS sequence"/>
</dbReference>
<comment type="caution">
    <text evidence="3">The sequence shown here is derived from an EMBL/GenBank/DDBJ whole genome shotgun (WGS) entry which is preliminary data.</text>
</comment>
<feature type="compositionally biased region" description="Pro residues" evidence="1">
    <location>
        <begin position="23"/>
        <end position="42"/>
    </location>
</feature>
<gene>
    <name evidence="3" type="ORF">BN946_scf184656.g10</name>
</gene>
<organism evidence="3 4">
    <name type="scientific">Pycnoporus cinnabarinus</name>
    <name type="common">Cinnabar-red polypore</name>
    <name type="synonym">Trametes cinnabarina</name>
    <dbReference type="NCBI Taxonomy" id="5643"/>
    <lineage>
        <taxon>Eukaryota</taxon>
        <taxon>Fungi</taxon>
        <taxon>Dikarya</taxon>
        <taxon>Basidiomycota</taxon>
        <taxon>Agaricomycotina</taxon>
        <taxon>Agaricomycetes</taxon>
        <taxon>Polyporales</taxon>
        <taxon>Polyporaceae</taxon>
        <taxon>Trametes</taxon>
    </lineage>
</organism>
<evidence type="ECO:0000256" key="1">
    <source>
        <dbReference type="SAM" id="MobiDB-lite"/>
    </source>
</evidence>
<dbReference type="InterPro" id="IPR050320">
    <property type="entry name" value="N5-glutamine_MTase"/>
</dbReference>
<evidence type="ECO:0000313" key="3">
    <source>
        <dbReference type="EMBL" id="CDO70595.1"/>
    </source>
</evidence>
<feature type="region of interest" description="Disordered" evidence="1">
    <location>
        <begin position="163"/>
        <end position="229"/>
    </location>
</feature>
<feature type="compositionally biased region" description="Low complexity" evidence="1">
    <location>
        <begin position="168"/>
        <end position="197"/>
    </location>
</feature>
<proteinExistence type="predicted"/>
<evidence type="ECO:0000313" key="4">
    <source>
        <dbReference type="Proteomes" id="UP000029665"/>
    </source>
</evidence>
<dbReference type="AlphaFoldDB" id="A0A060S8B0"/>
<dbReference type="STRING" id="5643.A0A060S8B0"/>
<dbReference type="Pfam" id="PF17827">
    <property type="entry name" value="PrmC_N"/>
    <property type="match status" value="1"/>
</dbReference>
<dbReference type="PANTHER" id="PTHR18895">
    <property type="entry name" value="HEMK METHYLTRANSFERASE"/>
    <property type="match status" value="1"/>
</dbReference>
<accession>A0A060S8B0</accession>
<feature type="region of interest" description="Disordered" evidence="1">
    <location>
        <begin position="22"/>
        <end position="75"/>
    </location>
</feature>